<keyword evidence="2" id="KW-1185">Reference proteome</keyword>
<dbReference type="InterPro" id="IPR056510">
    <property type="entry name" value="WapI"/>
</dbReference>
<accession>A0A511YXF8</accession>
<name>A0A511YXF8_9CELL</name>
<dbReference type="Proteomes" id="UP000321484">
    <property type="component" value="Unassembled WGS sequence"/>
</dbReference>
<dbReference type="EMBL" id="BJYK01000004">
    <property type="protein sequence ID" value="GEN79887.1"/>
    <property type="molecule type" value="Genomic_DNA"/>
</dbReference>
<dbReference type="OrthoDB" id="7210783at2"/>
<evidence type="ECO:0000313" key="2">
    <source>
        <dbReference type="Proteomes" id="UP000321484"/>
    </source>
</evidence>
<dbReference type="AlphaFoldDB" id="A0A511YXF8"/>
<dbReference type="RefSeq" id="WP_034243648.1">
    <property type="nucleotide sequence ID" value="NZ_BJYK01000004.1"/>
</dbReference>
<organism evidence="1 2">
    <name type="scientific">Actinotalea fermentans</name>
    <dbReference type="NCBI Taxonomy" id="43671"/>
    <lineage>
        <taxon>Bacteria</taxon>
        <taxon>Bacillati</taxon>
        <taxon>Actinomycetota</taxon>
        <taxon>Actinomycetes</taxon>
        <taxon>Micrococcales</taxon>
        <taxon>Cellulomonadaceae</taxon>
        <taxon>Actinotalea</taxon>
    </lineage>
</organism>
<gene>
    <name evidence="1" type="ORF">AFE02nite_16210</name>
</gene>
<reference evidence="1 2" key="1">
    <citation type="submission" date="2019-07" db="EMBL/GenBank/DDBJ databases">
        <title>Whole genome shotgun sequence of Actinotalea fermentans NBRC 105374.</title>
        <authorList>
            <person name="Hosoyama A."/>
            <person name="Uohara A."/>
            <person name="Ohji S."/>
            <person name="Ichikawa N."/>
        </authorList>
    </citation>
    <scope>NUCLEOTIDE SEQUENCE [LARGE SCALE GENOMIC DNA]</scope>
    <source>
        <strain evidence="1 2">NBRC 105374</strain>
    </source>
</reference>
<comment type="caution">
    <text evidence="1">The sequence shown here is derived from an EMBL/GenBank/DDBJ whole genome shotgun (WGS) entry which is preliminary data.</text>
</comment>
<sequence>MRLTSTDGAEIELRPLGYQYPSIEGDGPRDWDANWLYIRGDVRLADGRRWHFEDACLTTWEAAELAGWLRSAAAGEVRAIPFPADEEQLLVFTEPNLGFSLAATAEGCRSVRVHFSLEARPRWATPPGDDVDLYDFFVTVTTTVPELLRAVEEWDCDRALFPPR</sequence>
<dbReference type="Pfam" id="PF24716">
    <property type="entry name" value="WapI"/>
    <property type="match status" value="1"/>
</dbReference>
<proteinExistence type="predicted"/>
<evidence type="ECO:0000313" key="1">
    <source>
        <dbReference type="EMBL" id="GEN79887.1"/>
    </source>
</evidence>
<protein>
    <submittedName>
        <fullName evidence="1">Uncharacterized protein</fullName>
    </submittedName>
</protein>